<name>A0ABX1JCQ4_9PSEU</name>
<keyword evidence="5" id="KW-1185">Reference proteome</keyword>
<accession>A0ABX1JCQ4</accession>
<sequence>MGHRGRRRTRSGLRRRDRDLGRHDRAAQRRRGGAPADLPRPGRRRDAPRAPRRDLHPRRERADLDGAGHRPGERLHAAGDARPVRGHRQRLRVPAADQGARPADHQRTGGSPVSYLEIDGRLSYVEQHGSGTPVLCLHTAGQSGVQWRHTAGPLAALGYRVIVPDLPGHGRSEPAEHGPVSDLGSYARWCERLIATLGLERPFVVGCSIGGKITLDLAVSMGDRLAGAVAMAAEAGPGRVSMSGLRRELEDVAAPSRTDRTHLGTLAVVGRDVAPERAELIATMHRREDPAVSTSDLLGWGTHDVRAGLARIACPVHLVVGEDDLWLDVAKVRMTAKDIPGARCTVLDGIGHYPMEEIEDFAPLLHSWLTELR</sequence>
<dbReference type="InterPro" id="IPR000073">
    <property type="entry name" value="AB_hydrolase_1"/>
</dbReference>
<protein>
    <submittedName>
        <fullName evidence="4">Alpha/beta hydrolase</fullName>
    </submittedName>
</protein>
<dbReference type="InterPro" id="IPR029058">
    <property type="entry name" value="AB_hydrolase_fold"/>
</dbReference>
<comment type="caution">
    <text evidence="4">The sequence shown here is derived from an EMBL/GenBank/DDBJ whole genome shotgun (WGS) entry which is preliminary data.</text>
</comment>
<feature type="compositionally biased region" description="Basic and acidic residues" evidence="2">
    <location>
        <begin position="44"/>
        <end position="54"/>
    </location>
</feature>
<feature type="compositionally biased region" description="Basic and acidic residues" evidence="2">
    <location>
        <begin position="14"/>
        <end position="27"/>
    </location>
</feature>
<proteinExistence type="predicted"/>
<dbReference type="InterPro" id="IPR050266">
    <property type="entry name" value="AB_hydrolase_sf"/>
</dbReference>
<keyword evidence="1 4" id="KW-0378">Hydrolase</keyword>
<dbReference type="SUPFAM" id="SSF53474">
    <property type="entry name" value="alpha/beta-Hydrolases"/>
    <property type="match status" value="1"/>
</dbReference>
<evidence type="ECO:0000313" key="4">
    <source>
        <dbReference type="EMBL" id="NKQ57026.1"/>
    </source>
</evidence>
<dbReference type="Proteomes" id="UP000715441">
    <property type="component" value="Unassembled WGS sequence"/>
</dbReference>
<dbReference type="Pfam" id="PF12697">
    <property type="entry name" value="Abhydrolase_6"/>
    <property type="match status" value="1"/>
</dbReference>
<evidence type="ECO:0000313" key="5">
    <source>
        <dbReference type="Proteomes" id="UP000715441"/>
    </source>
</evidence>
<gene>
    <name evidence="4" type="ORF">HFP15_29570</name>
</gene>
<feature type="compositionally biased region" description="Basic and acidic residues" evidence="2">
    <location>
        <begin position="60"/>
        <end position="83"/>
    </location>
</feature>
<evidence type="ECO:0000256" key="1">
    <source>
        <dbReference type="ARBA" id="ARBA00022801"/>
    </source>
</evidence>
<feature type="domain" description="AB hydrolase-1" evidence="3">
    <location>
        <begin position="134"/>
        <end position="361"/>
    </location>
</feature>
<feature type="compositionally biased region" description="Basic residues" evidence="2">
    <location>
        <begin position="1"/>
        <end position="13"/>
    </location>
</feature>
<dbReference type="Gene3D" id="3.40.50.1820">
    <property type="entry name" value="alpha/beta hydrolase"/>
    <property type="match status" value="1"/>
</dbReference>
<evidence type="ECO:0000256" key="2">
    <source>
        <dbReference type="SAM" id="MobiDB-lite"/>
    </source>
</evidence>
<reference evidence="4 5" key="1">
    <citation type="submission" date="2020-04" db="EMBL/GenBank/DDBJ databases">
        <title>Novel species.</title>
        <authorList>
            <person name="Teo W.F.A."/>
            <person name="Lipun K."/>
            <person name="Srisuk N."/>
            <person name="Duangmal K."/>
        </authorList>
    </citation>
    <scope>NUCLEOTIDE SEQUENCE [LARGE SCALE GENOMIC DNA]</scope>
    <source>
        <strain evidence="4 5">K13G38</strain>
    </source>
</reference>
<organism evidence="4 5">
    <name type="scientific">Amycolatopsis acididurans</name>
    <dbReference type="NCBI Taxonomy" id="2724524"/>
    <lineage>
        <taxon>Bacteria</taxon>
        <taxon>Bacillati</taxon>
        <taxon>Actinomycetota</taxon>
        <taxon>Actinomycetes</taxon>
        <taxon>Pseudonocardiales</taxon>
        <taxon>Pseudonocardiaceae</taxon>
        <taxon>Amycolatopsis</taxon>
    </lineage>
</organism>
<dbReference type="EMBL" id="JAAXLS010000030">
    <property type="protein sequence ID" value="NKQ57026.1"/>
    <property type="molecule type" value="Genomic_DNA"/>
</dbReference>
<feature type="region of interest" description="Disordered" evidence="2">
    <location>
        <begin position="1"/>
        <end position="112"/>
    </location>
</feature>
<dbReference type="PANTHER" id="PTHR43798:SF31">
    <property type="entry name" value="AB HYDROLASE SUPERFAMILY PROTEIN YCLE"/>
    <property type="match status" value="1"/>
</dbReference>
<dbReference type="GO" id="GO:0016787">
    <property type="term" value="F:hydrolase activity"/>
    <property type="evidence" value="ECO:0007669"/>
    <property type="project" value="UniProtKB-KW"/>
</dbReference>
<dbReference type="PRINTS" id="PR00111">
    <property type="entry name" value="ABHYDROLASE"/>
</dbReference>
<evidence type="ECO:0000259" key="3">
    <source>
        <dbReference type="Pfam" id="PF12697"/>
    </source>
</evidence>
<dbReference type="PANTHER" id="PTHR43798">
    <property type="entry name" value="MONOACYLGLYCEROL LIPASE"/>
    <property type="match status" value="1"/>
</dbReference>